<keyword evidence="5" id="KW-0804">Transcription</keyword>
<feature type="compositionally biased region" description="Basic and acidic residues" evidence="9">
    <location>
        <begin position="285"/>
        <end position="310"/>
    </location>
</feature>
<dbReference type="AlphaFoldDB" id="A0A1B0CR85"/>
<proteinExistence type="inferred from homology"/>
<keyword evidence="4" id="KW-0805">Transcription regulation</keyword>
<feature type="coiled-coil region" evidence="8">
    <location>
        <begin position="9"/>
        <end position="36"/>
    </location>
</feature>
<reference evidence="12" key="3">
    <citation type="submission" date="2020-05" db="UniProtKB">
        <authorList>
            <consortium name="EnsemblMetazoa"/>
        </authorList>
    </citation>
    <scope>IDENTIFICATION</scope>
    <source>
        <strain evidence="12">Jacobina</strain>
    </source>
</reference>
<evidence type="ECO:0000313" key="13">
    <source>
        <dbReference type="Proteomes" id="UP000092461"/>
    </source>
</evidence>
<evidence type="ECO:0000256" key="8">
    <source>
        <dbReference type="SAM" id="Coils"/>
    </source>
</evidence>
<feature type="compositionally biased region" description="Basic and acidic residues" evidence="9">
    <location>
        <begin position="323"/>
        <end position="341"/>
    </location>
</feature>
<dbReference type="Proteomes" id="UP000092461">
    <property type="component" value="Unassembled WGS sequence"/>
</dbReference>
<evidence type="ECO:0000256" key="4">
    <source>
        <dbReference type="ARBA" id="ARBA00023015"/>
    </source>
</evidence>
<dbReference type="InterPro" id="IPR039853">
    <property type="entry name" value="Pinin"/>
</dbReference>
<dbReference type="GO" id="GO:0008380">
    <property type="term" value="P:RNA splicing"/>
    <property type="evidence" value="ECO:0007669"/>
    <property type="project" value="UniProtKB-KW"/>
</dbReference>
<evidence type="ECO:0000256" key="1">
    <source>
        <dbReference type="ARBA" id="ARBA00004123"/>
    </source>
</evidence>
<feature type="coiled-coil region" evidence="8">
    <location>
        <begin position="155"/>
        <end position="200"/>
    </location>
</feature>
<dbReference type="PANTHER" id="PTHR12707">
    <property type="entry name" value="PINN"/>
    <property type="match status" value="1"/>
</dbReference>
<evidence type="ECO:0000313" key="12">
    <source>
        <dbReference type="EnsemblMetazoa" id="LLOJ007383-PA"/>
    </source>
</evidence>
<feature type="coiled-coil region" evidence="8">
    <location>
        <begin position="230"/>
        <end position="265"/>
    </location>
</feature>
<dbReference type="GO" id="GO:0006397">
    <property type="term" value="P:mRNA processing"/>
    <property type="evidence" value="ECO:0007669"/>
    <property type="project" value="UniProtKB-KW"/>
</dbReference>
<evidence type="ECO:0000256" key="9">
    <source>
        <dbReference type="SAM" id="MobiDB-lite"/>
    </source>
</evidence>
<comment type="subcellular location">
    <subcellularLocation>
        <location evidence="1">Nucleus</location>
    </subcellularLocation>
</comment>
<feature type="region of interest" description="Disordered" evidence="9">
    <location>
        <begin position="271"/>
        <end position="341"/>
    </location>
</feature>
<sequence>MGTVIVDTYDDLQEKLNEARSRLKGLNDNIRRVIGRDVVQFPPRVDRKRPYESEFGAKDNVVVKRRFNNDTKSVFSRLSGPPHRDDDVDAKPKVFSRVIKELPTREEIVAAQGLDEQSKARNKRMFAVSLLGTLQKFCQEESRLKPKEEKKAQIEKRLEDQARREKINMEKERKSLFNDRKQQQLQIRLLEQKMSKMQEQKDWEVSQKPLVHFIKTKTKPHLFYKPKIVCKKTEKKLAESRAEIEKTIETKRNSVREEIADMEKRYRAEAYQQADDLPQRGQESSGRDVDSDGEPHSSNGHTDEEMDGQHRSARMRGRLGPAKNDDGGPLKTLFKKEDSKDNVKMIISVVNDQAITN</sequence>
<reference evidence="11" key="2">
    <citation type="journal article" date="2020" name="BMC">
        <title>Leishmania infection induces a limited differential gene expression in the sand fly midgut.</title>
        <authorList>
            <person name="Coutinho-Abreu I.V."/>
            <person name="Serafim T.D."/>
            <person name="Meneses C."/>
            <person name="Kamhawi S."/>
            <person name="Oliveira F."/>
            <person name="Valenzuela J.G."/>
        </authorList>
    </citation>
    <scope>NUCLEOTIDE SEQUENCE</scope>
    <source>
        <strain evidence="11">Jacobina</strain>
        <tissue evidence="11">Midgut</tissue>
    </source>
</reference>
<evidence type="ECO:0000259" key="10">
    <source>
        <dbReference type="Pfam" id="PF04696"/>
    </source>
</evidence>
<name>A0A1B0CR85_LUTLO</name>
<evidence type="ECO:0000256" key="6">
    <source>
        <dbReference type="ARBA" id="ARBA00023187"/>
    </source>
</evidence>
<evidence type="ECO:0000256" key="7">
    <source>
        <dbReference type="ARBA" id="ARBA00023242"/>
    </source>
</evidence>
<dbReference type="VEuPathDB" id="VectorBase:LLOJ007383"/>
<dbReference type="PANTHER" id="PTHR12707:SF0">
    <property type="entry name" value="PININ"/>
    <property type="match status" value="1"/>
</dbReference>
<accession>A0A1B0CR85</accession>
<feature type="domain" description="Pinin/SDK/MemA protein" evidence="10">
    <location>
        <begin position="116"/>
        <end position="241"/>
    </location>
</feature>
<dbReference type="EMBL" id="AJWK01024488">
    <property type="status" value="NOT_ANNOTATED_CDS"/>
    <property type="molecule type" value="Genomic_DNA"/>
</dbReference>
<evidence type="ECO:0000256" key="5">
    <source>
        <dbReference type="ARBA" id="ARBA00023163"/>
    </source>
</evidence>
<organism evidence="12 13">
    <name type="scientific">Lutzomyia longipalpis</name>
    <name type="common">Sand fly</name>
    <dbReference type="NCBI Taxonomy" id="7200"/>
    <lineage>
        <taxon>Eukaryota</taxon>
        <taxon>Metazoa</taxon>
        <taxon>Ecdysozoa</taxon>
        <taxon>Arthropoda</taxon>
        <taxon>Hexapoda</taxon>
        <taxon>Insecta</taxon>
        <taxon>Pterygota</taxon>
        <taxon>Neoptera</taxon>
        <taxon>Endopterygota</taxon>
        <taxon>Diptera</taxon>
        <taxon>Nematocera</taxon>
        <taxon>Psychodoidea</taxon>
        <taxon>Psychodidae</taxon>
        <taxon>Lutzomyia</taxon>
        <taxon>Lutzomyia</taxon>
    </lineage>
</organism>
<dbReference type="EnsemblMetazoa" id="LLOJ007383-RA">
    <property type="protein sequence ID" value="LLOJ007383-PA"/>
    <property type="gene ID" value="LLOJ007383"/>
</dbReference>
<evidence type="ECO:0000313" key="11">
    <source>
        <dbReference type="EMBL" id="MBC1175447.1"/>
    </source>
</evidence>
<keyword evidence="13" id="KW-1185">Reference proteome</keyword>
<dbReference type="VEuPathDB" id="VectorBase:LLONM1_007761"/>
<protein>
    <submittedName>
        <fullName evidence="11">Putative pinin desmosome-associated protein</fullName>
    </submittedName>
</protein>
<reference evidence="13" key="1">
    <citation type="submission" date="2012-05" db="EMBL/GenBank/DDBJ databases">
        <title>Whole Genome Assembly of Lutzomyia longipalpis.</title>
        <authorList>
            <person name="Richards S."/>
            <person name="Qu C."/>
            <person name="Dillon R."/>
            <person name="Worley K."/>
            <person name="Scherer S."/>
            <person name="Batterton M."/>
            <person name="Taylor A."/>
            <person name="Hawes A."/>
            <person name="Hernandez B."/>
            <person name="Kovar C."/>
            <person name="Mandapat C."/>
            <person name="Pham C."/>
            <person name="Qu C."/>
            <person name="Jing C."/>
            <person name="Bess C."/>
            <person name="Bandaranaike D."/>
            <person name="Ngo D."/>
            <person name="Ongeri F."/>
            <person name="Arias F."/>
            <person name="Lara F."/>
            <person name="Weissenberger G."/>
            <person name="Kamau G."/>
            <person name="Han H."/>
            <person name="Shen H."/>
            <person name="Dinh H."/>
            <person name="Khalil I."/>
            <person name="Jones J."/>
            <person name="Shafer J."/>
            <person name="Jayaseelan J."/>
            <person name="Quiroz J."/>
            <person name="Blankenburg K."/>
            <person name="Nguyen L."/>
            <person name="Jackson L."/>
            <person name="Francisco L."/>
            <person name="Tang L.-Y."/>
            <person name="Pu L.-L."/>
            <person name="Perales L."/>
            <person name="Lorensuhewa L."/>
            <person name="Munidasa M."/>
            <person name="Coyle M."/>
            <person name="Taylor M."/>
            <person name="Puazo M."/>
            <person name="Firestine M."/>
            <person name="Scheel M."/>
            <person name="Javaid M."/>
            <person name="Wang M."/>
            <person name="Li M."/>
            <person name="Tabassum N."/>
            <person name="Saada N."/>
            <person name="Osuji N."/>
            <person name="Aqrawi P."/>
            <person name="Fu Q."/>
            <person name="Thornton R."/>
            <person name="Raj R."/>
            <person name="Goodspeed R."/>
            <person name="Mata R."/>
            <person name="Najjar R."/>
            <person name="Gubbala S."/>
            <person name="Lee S."/>
            <person name="Denson S."/>
            <person name="Patil S."/>
            <person name="Macmil S."/>
            <person name="Qi S."/>
            <person name="Matskevitch T."/>
            <person name="Palculict T."/>
            <person name="Mathew T."/>
            <person name="Vee V."/>
            <person name="Velamala V."/>
            <person name="Korchina V."/>
            <person name="Cai W."/>
            <person name="Liu W."/>
            <person name="Dai W."/>
            <person name="Zou X."/>
            <person name="Zhu Y."/>
            <person name="Zhang Y."/>
            <person name="Wu Y.-Q."/>
            <person name="Xin Y."/>
            <person name="Nazarath L."/>
            <person name="Kovar C."/>
            <person name="Han Y."/>
            <person name="Muzny D."/>
            <person name="Gibbs R."/>
        </authorList>
    </citation>
    <scope>NUCLEOTIDE SEQUENCE [LARGE SCALE GENOMIC DNA]</scope>
    <source>
        <strain evidence="13">Jacobina</strain>
    </source>
</reference>
<dbReference type="GO" id="GO:0071013">
    <property type="term" value="C:catalytic step 2 spliceosome"/>
    <property type="evidence" value="ECO:0007669"/>
    <property type="project" value="TreeGrafter"/>
</dbReference>
<evidence type="ECO:0000256" key="3">
    <source>
        <dbReference type="ARBA" id="ARBA00022664"/>
    </source>
</evidence>
<evidence type="ECO:0000256" key="2">
    <source>
        <dbReference type="ARBA" id="ARBA00010386"/>
    </source>
</evidence>
<dbReference type="InterPro" id="IPR006786">
    <property type="entry name" value="Pinin_SDK_MemA"/>
</dbReference>
<keyword evidence="3" id="KW-0507">mRNA processing</keyword>
<comment type="similarity">
    <text evidence="2">Belongs to the pinin family.</text>
</comment>
<keyword evidence="7" id="KW-0539">Nucleus</keyword>
<keyword evidence="8" id="KW-0175">Coiled coil</keyword>
<keyword evidence="6" id="KW-0508">mRNA splicing</keyword>
<dbReference type="EMBL" id="GITU01006744">
    <property type="protein sequence ID" value="MBC1175447.1"/>
    <property type="molecule type" value="Transcribed_RNA"/>
</dbReference>
<dbReference type="Pfam" id="PF04696">
    <property type="entry name" value="Pinin_SDK_memA"/>
    <property type="match status" value="1"/>
</dbReference>